<dbReference type="EMBL" id="JABSTQ010004610">
    <property type="protein sequence ID" value="KAG0441596.1"/>
    <property type="molecule type" value="Genomic_DNA"/>
</dbReference>
<keyword evidence="2" id="KW-1185">Reference proteome</keyword>
<feature type="non-terminal residue" evidence="1">
    <location>
        <position position="1"/>
    </location>
</feature>
<reference evidence="1 2" key="1">
    <citation type="journal article" date="2020" name="Cell">
        <title>Large-Scale Comparative Analyses of Tick Genomes Elucidate Their Genetic Diversity and Vector Capacities.</title>
        <authorList>
            <consortium name="Tick Genome and Microbiome Consortium (TIGMIC)"/>
            <person name="Jia N."/>
            <person name="Wang J."/>
            <person name="Shi W."/>
            <person name="Du L."/>
            <person name="Sun Y."/>
            <person name="Zhan W."/>
            <person name="Jiang J.F."/>
            <person name="Wang Q."/>
            <person name="Zhang B."/>
            <person name="Ji P."/>
            <person name="Bell-Sakyi L."/>
            <person name="Cui X.M."/>
            <person name="Yuan T.T."/>
            <person name="Jiang B.G."/>
            <person name="Yang W.F."/>
            <person name="Lam T.T."/>
            <person name="Chang Q.C."/>
            <person name="Ding S.J."/>
            <person name="Wang X.J."/>
            <person name="Zhu J.G."/>
            <person name="Ruan X.D."/>
            <person name="Zhao L."/>
            <person name="Wei J.T."/>
            <person name="Ye R.Z."/>
            <person name="Que T.C."/>
            <person name="Du C.H."/>
            <person name="Zhou Y.H."/>
            <person name="Cheng J.X."/>
            <person name="Dai P.F."/>
            <person name="Guo W.B."/>
            <person name="Han X.H."/>
            <person name="Huang E.J."/>
            <person name="Li L.F."/>
            <person name="Wei W."/>
            <person name="Gao Y.C."/>
            <person name="Liu J.Z."/>
            <person name="Shao H.Z."/>
            <person name="Wang X."/>
            <person name="Wang C.C."/>
            <person name="Yang T.C."/>
            <person name="Huo Q.B."/>
            <person name="Li W."/>
            <person name="Chen H.Y."/>
            <person name="Chen S.E."/>
            <person name="Zhou L.G."/>
            <person name="Ni X.B."/>
            <person name="Tian J.H."/>
            <person name="Sheng Y."/>
            <person name="Liu T."/>
            <person name="Pan Y.S."/>
            <person name="Xia L.Y."/>
            <person name="Li J."/>
            <person name="Zhao F."/>
            <person name="Cao W.C."/>
        </authorList>
    </citation>
    <scope>NUCLEOTIDE SEQUENCE [LARGE SCALE GENOMIC DNA]</scope>
    <source>
        <strain evidence="1">Iper-2018</strain>
    </source>
</reference>
<proteinExistence type="predicted"/>
<organism evidence="1 2">
    <name type="scientific">Ixodes persulcatus</name>
    <name type="common">Taiga tick</name>
    <dbReference type="NCBI Taxonomy" id="34615"/>
    <lineage>
        <taxon>Eukaryota</taxon>
        <taxon>Metazoa</taxon>
        <taxon>Ecdysozoa</taxon>
        <taxon>Arthropoda</taxon>
        <taxon>Chelicerata</taxon>
        <taxon>Arachnida</taxon>
        <taxon>Acari</taxon>
        <taxon>Parasitiformes</taxon>
        <taxon>Ixodida</taxon>
        <taxon>Ixodoidea</taxon>
        <taxon>Ixodidae</taxon>
        <taxon>Ixodinae</taxon>
        <taxon>Ixodes</taxon>
    </lineage>
</organism>
<protein>
    <submittedName>
        <fullName evidence="1">Uncharacterized protein</fullName>
    </submittedName>
</protein>
<sequence length="184" mass="20153">EENEQTCYADLESEITDRETAEIDDDDEPPRAPALGEVIQSLNVVRSFIIAQGQTSDIELTDSDDNTVQYDPPLVPVEDEPGSAEGSSSEEDEPQASSSGIAEPAVMRLAQTLAPGTRLFFDRYFTSPALLDKLVEKDIAGTGTVMNNRLPKGMKLSSEGQLKAIGWRTSEMWVCSDDQQIIVR</sequence>
<gene>
    <name evidence="1" type="ORF">HPB47_015910</name>
</gene>
<evidence type="ECO:0000313" key="1">
    <source>
        <dbReference type="EMBL" id="KAG0441596.1"/>
    </source>
</evidence>
<dbReference type="Proteomes" id="UP000805193">
    <property type="component" value="Unassembled WGS sequence"/>
</dbReference>
<feature type="non-terminal residue" evidence="1">
    <location>
        <position position="184"/>
    </location>
</feature>
<accession>A0AC60QS81</accession>
<evidence type="ECO:0000313" key="2">
    <source>
        <dbReference type="Proteomes" id="UP000805193"/>
    </source>
</evidence>
<name>A0AC60QS81_IXOPE</name>
<comment type="caution">
    <text evidence="1">The sequence shown here is derived from an EMBL/GenBank/DDBJ whole genome shotgun (WGS) entry which is preliminary data.</text>
</comment>